<dbReference type="InterPro" id="IPR001647">
    <property type="entry name" value="HTH_TetR"/>
</dbReference>
<dbReference type="STRING" id="1291734.FD02_GL001169"/>
<gene>
    <name evidence="4" type="ORF">FD02_GL001169</name>
</gene>
<dbReference type="SUPFAM" id="SSF46689">
    <property type="entry name" value="Homeodomain-like"/>
    <property type="match status" value="1"/>
</dbReference>
<comment type="caution">
    <text evidence="4">The sequence shown here is derived from an EMBL/GenBank/DDBJ whole genome shotgun (WGS) entry which is preliminary data.</text>
</comment>
<dbReference type="PROSITE" id="PS50977">
    <property type="entry name" value="HTH_TETR_2"/>
    <property type="match status" value="1"/>
</dbReference>
<dbReference type="Proteomes" id="UP000051804">
    <property type="component" value="Unassembled WGS sequence"/>
</dbReference>
<keyword evidence="1 2" id="KW-0238">DNA-binding</keyword>
<dbReference type="GO" id="GO:0003677">
    <property type="term" value="F:DNA binding"/>
    <property type="evidence" value="ECO:0007669"/>
    <property type="project" value="UniProtKB-UniRule"/>
</dbReference>
<protein>
    <recommendedName>
        <fullName evidence="3">HTH tetR-type domain-containing protein</fullName>
    </recommendedName>
</protein>
<keyword evidence="5" id="KW-1185">Reference proteome</keyword>
<accession>A0A0R1JPV3</accession>
<feature type="domain" description="HTH tetR-type" evidence="3">
    <location>
        <begin position="7"/>
        <end position="67"/>
    </location>
</feature>
<evidence type="ECO:0000313" key="4">
    <source>
        <dbReference type="EMBL" id="KRK73311.1"/>
    </source>
</evidence>
<organism evidence="4 5">
    <name type="scientific">Lacticaseibacillus nasuensis JCM 17158</name>
    <dbReference type="NCBI Taxonomy" id="1291734"/>
    <lineage>
        <taxon>Bacteria</taxon>
        <taxon>Bacillati</taxon>
        <taxon>Bacillota</taxon>
        <taxon>Bacilli</taxon>
        <taxon>Lactobacillales</taxon>
        <taxon>Lactobacillaceae</taxon>
        <taxon>Lacticaseibacillus</taxon>
    </lineage>
</organism>
<dbReference type="EMBL" id="AZDJ01000013">
    <property type="protein sequence ID" value="KRK73311.1"/>
    <property type="molecule type" value="Genomic_DNA"/>
</dbReference>
<dbReference type="AlphaFoldDB" id="A0A0R1JPV3"/>
<evidence type="ECO:0000256" key="1">
    <source>
        <dbReference type="ARBA" id="ARBA00023125"/>
    </source>
</evidence>
<evidence type="ECO:0000256" key="2">
    <source>
        <dbReference type="PROSITE-ProRule" id="PRU00335"/>
    </source>
</evidence>
<evidence type="ECO:0000259" key="3">
    <source>
        <dbReference type="PROSITE" id="PS50977"/>
    </source>
</evidence>
<name>A0A0R1JPV3_9LACO</name>
<evidence type="ECO:0000313" key="5">
    <source>
        <dbReference type="Proteomes" id="UP000051804"/>
    </source>
</evidence>
<feature type="DNA-binding region" description="H-T-H motif" evidence="2">
    <location>
        <begin position="30"/>
        <end position="49"/>
    </location>
</feature>
<reference evidence="4 5" key="1">
    <citation type="journal article" date="2015" name="Genome Announc.">
        <title>Expanding the biotechnology potential of lactobacilli through comparative genomics of 213 strains and associated genera.</title>
        <authorList>
            <person name="Sun Z."/>
            <person name="Harris H.M."/>
            <person name="McCann A."/>
            <person name="Guo C."/>
            <person name="Argimon S."/>
            <person name="Zhang W."/>
            <person name="Yang X."/>
            <person name="Jeffery I.B."/>
            <person name="Cooney J.C."/>
            <person name="Kagawa T.F."/>
            <person name="Liu W."/>
            <person name="Song Y."/>
            <person name="Salvetti E."/>
            <person name="Wrobel A."/>
            <person name="Rasinkangas P."/>
            <person name="Parkhill J."/>
            <person name="Rea M.C."/>
            <person name="O'Sullivan O."/>
            <person name="Ritari J."/>
            <person name="Douillard F.P."/>
            <person name="Paul Ross R."/>
            <person name="Yang R."/>
            <person name="Briner A.E."/>
            <person name="Felis G.E."/>
            <person name="de Vos W.M."/>
            <person name="Barrangou R."/>
            <person name="Klaenhammer T.R."/>
            <person name="Caufield P.W."/>
            <person name="Cui Y."/>
            <person name="Zhang H."/>
            <person name="O'Toole P.W."/>
        </authorList>
    </citation>
    <scope>NUCLEOTIDE SEQUENCE [LARGE SCALE GENOMIC DNA]</scope>
    <source>
        <strain evidence="4 5">JCM 17158</strain>
    </source>
</reference>
<proteinExistence type="predicted"/>
<dbReference type="Pfam" id="PF00440">
    <property type="entry name" value="TetR_N"/>
    <property type="match status" value="1"/>
</dbReference>
<dbReference type="PATRIC" id="fig|1291734.4.peg.1200"/>
<sequence length="221" mass="23933">MTQQASAARDRQILAAAHHLLTSLPYATISMPRLEAASGLTSRSIRRQFPNKAAIFAALTVQEFDRYCQALVTAMVPFRPEPLRQFLIRYATAEPVFLHLLNALAPNILPALHGRVRQATDRQLTATIEATATTLDNGVSFFLPGDGRRFVLLSSRVLAACFDGGSDPTQPALTVTGLQTDPAGATQFILAAVAGMRVQATTRQAARKPDRWGNAVVPKIN</sequence>
<dbReference type="Gene3D" id="1.10.357.10">
    <property type="entry name" value="Tetracycline Repressor, domain 2"/>
    <property type="match status" value="1"/>
</dbReference>
<dbReference type="InterPro" id="IPR009057">
    <property type="entry name" value="Homeodomain-like_sf"/>
</dbReference>